<dbReference type="PATRIC" id="fig|1232189.3.peg.835"/>
<reference evidence="1 2" key="2">
    <citation type="submission" date="2013-03" db="EMBL/GenBank/DDBJ databases">
        <title>Diversity in Clostridium botulinum.</title>
        <authorList>
            <person name="Timme R.E."/>
            <person name="Allard M."/>
            <person name="Luo Y."/>
            <person name="Strain E."/>
            <person name="Gonzalez-Escalona N."/>
            <person name="Brown E."/>
        </authorList>
    </citation>
    <scope>NUCLEOTIDE SEQUENCE [LARGE SCALE GENOMIC DNA]</scope>
    <source>
        <strain evidence="1 2">CFSAN001627</strain>
    </source>
</reference>
<gene>
    <name evidence="1" type="ORF">CFSAN001627_05102</name>
</gene>
<organism evidence="1 2">
    <name type="scientific">Clostridium botulinum CFSAN001627</name>
    <dbReference type="NCBI Taxonomy" id="1232189"/>
    <lineage>
        <taxon>Bacteria</taxon>
        <taxon>Bacillati</taxon>
        <taxon>Bacillota</taxon>
        <taxon>Clostridia</taxon>
        <taxon>Eubacteriales</taxon>
        <taxon>Clostridiaceae</taxon>
        <taxon>Clostridium</taxon>
    </lineage>
</organism>
<accession>M1ZYI2</accession>
<reference evidence="1 2" key="1">
    <citation type="submission" date="2012-10" db="EMBL/GenBank/DDBJ databases">
        <authorList>
            <person name="Strain E.A."/>
            <person name="Brown E."/>
            <person name="Allard M.W."/>
            <person name="Gonzalez-Escalona N."/>
            <person name="Timme R."/>
        </authorList>
    </citation>
    <scope>NUCLEOTIDE SEQUENCE [LARGE SCALE GENOMIC DNA]</scope>
    <source>
        <strain evidence="1 2">CFSAN001627</strain>
    </source>
</reference>
<sequence>MKAGLYFYPKGDGMPCLYRILRSIPYSAKSYVLRETFLLPWIIPEKVESKMATILLERLLRDIEMIIMMTNCSRKEK</sequence>
<name>M1ZYI2_CLOBO</name>
<protein>
    <submittedName>
        <fullName evidence="1">Uncharacterized protein</fullName>
    </submittedName>
</protein>
<dbReference type="AlphaFoldDB" id="M1ZYI2"/>
<comment type="caution">
    <text evidence="1">The sequence shown here is derived from an EMBL/GenBank/DDBJ whole genome shotgun (WGS) entry which is preliminary data.</text>
</comment>
<evidence type="ECO:0000313" key="1">
    <source>
        <dbReference type="EMBL" id="EKN42694.1"/>
    </source>
</evidence>
<dbReference type="Proteomes" id="UP000011944">
    <property type="component" value="Unassembled WGS sequence"/>
</dbReference>
<dbReference type="EMBL" id="AMXI01000281">
    <property type="protein sequence ID" value="EKN42694.1"/>
    <property type="molecule type" value="Genomic_DNA"/>
</dbReference>
<proteinExistence type="predicted"/>
<evidence type="ECO:0000313" key="2">
    <source>
        <dbReference type="Proteomes" id="UP000011944"/>
    </source>
</evidence>